<feature type="binding site" evidence="5">
    <location>
        <position position="518"/>
    </location>
    <ligand>
        <name>Fe cation</name>
        <dbReference type="ChEBI" id="CHEBI:24875"/>
        <note>catalytic</note>
    </ligand>
</feature>
<keyword evidence="7" id="KW-0223">Dioxygenase</keyword>
<dbReference type="PANTHER" id="PTHR10543:SF24">
    <property type="entry name" value="CAROTENOID ISOMEROOXYGENASE"/>
    <property type="match status" value="1"/>
</dbReference>
<keyword evidence="3" id="KW-0560">Oxidoreductase</keyword>
<organism evidence="7 8">
    <name type="scientific">Trichoderma arundinaceum</name>
    <dbReference type="NCBI Taxonomy" id="490622"/>
    <lineage>
        <taxon>Eukaryota</taxon>
        <taxon>Fungi</taxon>
        <taxon>Dikarya</taxon>
        <taxon>Ascomycota</taxon>
        <taxon>Pezizomycotina</taxon>
        <taxon>Sordariomycetes</taxon>
        <taxon>Hypocreomycetidae</taxon>
        <taxon>Hypocreales</taxon>
        <taxon>Hypocreaceae</taxon>
        <taxon>Trichoderma</taxon>
    </lineage>
</organism>
<evidence type="ECO:0000313" key="8">
    <source>
        <dbReference type="Proteomes" id="UP000266272"/>
    </source>
</evidence>
<feature type="region of interest" description="Disordered" evidence="6">
    <location>
        <begin position="1"/>
        <end position="25"/>
    </location>
</feature>
<evidence type="ECO:0000256" key="1">
    <source>
        <dbReference type="ARBA" id="ARBA00006787"/>
    </source>
</evidence>
<evidence type="ECO:0000256" key="3">
    <source>
        <dbReference type="ARBA" id="ARBA00023002"/>
    </source>
</evidence>
<dbReference type="GO" id="GO:0016121">
    <property type="term" value="P:carotene catabolic process"/>
    <property type="evidence" value="ECO:0007669"/>
    <property type="project" value="TreeGrafter"/>
</dbReference>
<gene>
    <name evidence="7" type="ORF">TARUN_2532</name>
</gene>
<dbReference type="OrthoDB" id="407010at2759"/>
<feature type="binding site" evidence="5">
    <location>
        <position position="230"/>
    </location>
    <ligand>
        <name>Fe cation</name>
        <dbReference type="ChEBI" id="CHEBI:24875"/>
        <note>catalytic</note>
    </ligand>
</feature>
<comment type="similarity">
    <text evidence="1">Belongs to the carotenoid oxygenase family.</text>
</comment>
<evidence type="ECO:0000256" key="4">
    <source>
        <dbReference type="ARBA" id="ARBA00023004"/>
    </source>
</evidence>
<dbReference type="Pfam" id="PF03055">
    <property type="entry name" value="RPE65"/>
    <property type="match status" value="2"/>
</dbReference>
<dbReference type="STRING" id="490622.A0A395NUG6"/>
<protein>
    <submittedName>
        <fullName evidence="7">Carotenoid cleavage dioxygenase 1</fullName>
    </submittedName>
</protein>
<dbReference type="EMBL" id="PXOA01000144">
    <property type="protein sequence ID" value="RFU79665.1"/>
    <property type="molecule type" value="Genomic_DNA"/>
</dbReference>
<reference evidence="7 8" key="1">
    <citation type="journal article" date="2018" name="PLoS Pathog.">
        <title>Evolution of structural diversity of trichothecenes, a family of toxins produced by plant pathogenic and entomopathogenic fungi.</title>
        <authorList>
            <person name="Proctor R.H."/>
            <person name="McCormick S.P."/>
            <person name="Kim H.S."/>
            <person name="Cardoza R.E."/>
            <person name="Stanley A.M."/>
            <person name="Lindo L."/>
            <person name="Kelly A."/>
            <person name="Brown D.W."/>
            <person name="Lee T."/>
            <person name="Vaughan M.M."/>
            <person name="Alexander N.J."/>
            <person name="Busman M."/>
            <person name="Gutierrez S."/>
        </authorList>
    </citation>
    <scope>NUCLEOTIDE SEQUENCE [LARGE SCALE GENOMIC DNA]</scope>
    <source>
        <strain evidence="7 8">IBT 40837</strain>
    </source>
</reference>
<accession>A0A395NUG6</accession>
<feature type="binding site" evidence="5">
    <location>
        <position position="283"/>
    </location>
    <ligand>
        <name>Fe cation</name>
        <dbReference type="ChEBI" id="CHEBI:24875"/>
        <note>catalytic</note>
    </ligand>
</feature>
<comment type="caution">
    <text evidence="7">The sequence shown here is derived from an EMBL/GenBank/DDBJ whole genome shotgun (WGS) entry which is preliminary data.</text>
</comment>
<dbReference type="Proteomes" id="UP000266272">
    <property type="component" value="Unassembled WGS sequence"/>
</dbReference>
<evidence type="ECO:0000256" key="5">
    <source>
        <dbReference type="PIRSR" id="PIRSR604294-1"/>
    </source>
</evidence>
<dbReference type="AlphaFoldDB" id="A0A395NUG6"/>
<evidence type="ECO:0000256" key="6">
    <source>
        <dbReference type="SAM" id="MobiDB-lite"/>
    </source>
</evidence>
<evidence type="ECO:0000313" key="7">
    <source>
        <dbReference type="EMBL" id="RFU79665.1"/>
    </source>
</evidence>
<dbReference type="InterPro" id="IPR004294">
    <property type="entry name" value="Carotenoid_Oase"/>
</dbReference>
<keyword evidence="2 5" id="KW-0479">Metal-binding</keyword>
<evidence type="ECO:0000256" key="2">
    <source>
        <dbReference type="ARBA" id="ARBA00022723"/>
    </source>
</evidence>
<name>A0A395NUG6_TRIAR</name>
<keyword evidence="8" id="KW-1185">Reference proteome</keyword>
<dbReference type="PANTHER" id="PTHR10543">
    <property type="entry name" value="BETA-CAROTENE DIOXYGENASE"/>
    <property type="match status" value="1"/>
</dbReference>
<dbReference type="GO" id="GO:0046872">
    <property type="term" value="F:metal ion binding"/>
    <property type="evidence" value="ECO:0007669"/>
    <property type="project" value="UniProtKB-KW"/>
</dbReference>
<comment type="cofactor">
    <cofactor evidence="5">
        <name>Fe(2+)</name>
        <dbReference type="ChEBI" id="CHEBI:29033"/>
    </cofactor>
    <text evidence="5">Binds 1 Fe(2+) ion per subunit.</text>
</comment>
<sequence length="527" mass="58108">MALNGQGIFSRTAEDEEKDAQSRLSNWEGEAWKEWPVKAQFEGLEEHRGPVQLSVKGSIPSWAAGSLFRTGPGQDRVEGTSKGTHFISHWFDGIAHSHRFDIVPSETTDGSTSVVYTSRRHSDGAVAEIKKKGWRSSISFAQRADPCIGIFGKVMTVFTHGKSNNNVTIVPDMPGADDIKEGELSNGKALYVLTDSATLSKLDPKTLEPIGNASQTSLHPSLKGPISCAHSQRDPETGDLFNFNLELTGPHPTYRIFRVNAKDGSVDILATISGKDYPAAYMHSFFITDNYVVFCVQSTHFAWSGAKILWERNILDAIKPFDKTVPYISMDAISYENADIMSVFYYDIMLDRNDATRKAMIEGQFYKSAQHRLSRYRFRIPSSRQSPAEKASAVAQEVLSIPEPHVGELPTIHPARTGKPYRYVYTTNSRGLYIFGDSVAKTDVHTRGAVLWSGPKGHSPGEPVFVPRPGGTDEDDGVLLSVVLDGTLEKSYLLCLDARTMEELGRAEADFAIPMGLHGAHQARGHL</sequence>
<keyword evidence="4 5" id="KW-0408">Iron</keyword>
<proteinExistence type="inferred from homology"/>
<dbReference type="GO" id="GO:0010436">
    <property type="term" value="F:carotenoid dioxygenase activity"/>
    <property type="evidence" value="ECO:0007669"/>
    <property type="project" value="TreeGrafter"/>
</dbReference>